<comment type="caution">
    <text evidence="1">The sequence shown here is derived from an EMBL/GenBank/DDBJ whole genome shotgun (WGS) entry which is preliminary data.</text>
</comment>
<dbReference type="SUPFAM" id="SSF53756">
    <property type="entry name" value="UDP-Glycosyltransferase/glycogen phosphorylase"/>
    <property type="match status" value="1"/>
</dbReference>
<gene>
    <name evidence="1" type="ORF">ABR69_01205</name>
</gene>
<organism evidence="1 2">
    <name type="scientific">OM182 bacterium BACL3 MAG-120507-bin80</name>
    <dbReference type="NCBI Taxonomy" id="1655577"/>
    <lineage>
        <taxon>Bacteria</taxon>
        <taxon>Pseudomonadati</taxon>
        <taxon>Pseudomonadota</taxon>
        <taxon>Gammaproteobacteria</taxon>
        <taxon>OMG group</taxon>
        <taxon>OM182 clade</taxon>
    </lineage>
</organism>
<accession>A0A0R2SES4</accession>
<dbReference type="EMBL" id="LIBB01000158">
    <property type="protein sequence ID" value="KRO71616.1"/>
    <property type="molecule type" value="Genomic_DNA"/>
</dbReference>
<reference evidence="1 2" key="1">
    <citation type="submission" date="2015-10" db="EMBL/GenBank/DDBJ databases">
        <title>Metagenome-Assembled Genomes uncover a global brackish microbiome.</title>
        <authorList>
            <person name="Hugerth L.W."/>
            <person name="Larsson J."/>
            <person name="Alneberg J."/>
            <person name="Lindh M.V."/>
            <person name="Legrand C."/>
            <person name="Pinhassi J."/>
            <person name="Andersson A.F."/>
        </authorList>
    </citation>
    <scope>NUCLEOTIDE SEQUENCE [LARGE SCALE GENOMIC DNA]</scope>
    <source>
        <strain evidence="1">BACL4 MAG-120507-bin80</strain>
    </source>
</reference>
<dbReference type="AlphaFoldDB" id="A0A0R2SES4"/>
<dbReference type="InterPro" id="IPR005262">
    <property type="entry name" value="MJ1255-like"/>
</dbReference>
<evidence type="ECO:0000313" key="2">
    <source>
        <dbReference type="Proteomes" id="UP000051934"/>
    </source>
</evidence>
<dbReference type="Proteomes" id="UP000051934">
    <property type="component" value="Unassembled WGS sequence"/>
</dbReference>
<proteinExistence type="predicted"/>
<name>A0A0R2SES4_9GAMM</name>
<dbReference type="Pfam" id="PF13528">
    <property type="entry name" value="Glyco_trans_1_3"/>
    <property type="match status" value="1"/>
</dbReference>
<sequence length="360" mass="40707">MTLTVLYGIQGTGNGHLARARCLIPALRAAGVELKFLLSGRDQDQFKDNDLFEHYEYRKGLTMEIKSGKVHPLKTLVKNDNIQFLKDVVSLDLTDIDLVISDFEPVTAWAAKLRGKSCIAISHQSAFEHDIPRVKGFVFSKLVMKLFAPAKISLGVHWHHFNQPILPPIIEQHENKEVDSNLILVYMGFEKLEDVINFLLPFTHSRFMVFARVERGFSQGNIRVNPISHDEFHKNLERCSGVICNTGFELSSECLQLGKKLLTKPIDGQYEQLCNAIALQSLGRATVMETLEQDKLAAWLKLGGHKPIDYPDVAQAVAEWLVETPRRPVSSLADSLWSAFENPYVYNEDFGDQISRELLC</sequence>
<protein>
    <recommendedName>
        <fullName evidence="3">Glycosyltransferase</fullName>
    </recommendedName>
</protein>
<evidence type="ECO:0008006" key="3">
    <source>
        <dbReference type="Google" id="ProtNLM"/>
    </source>
</evidence>
<evidence type="ECO:0000313" key="1">
    <source>
        <dbReference type="EMBL" id="KRO71616.1"/>
    </source>
</evidence>
<dbReference type="NCBIfam" id="TIGR00661">
    <property type="entry name" value="MJ1255"/>
    <property type="match status" value="1"/>
</dbReference>